<dbReference type="PANTHER" id="PTHR42693">
    <property type="entry name" value="ARYLSULFATASE FAMILY MEMBER"/>
    <property type="match status" value="1"/>
</dbReference>
<evidence type="ECO:0000313" key="10">
    <source>
        <dbReference type="EMBL" id="PHK97134.1"/>
    </source>
</evidence>
<accession>A0A2G0CAZ7</accession>
<dbReference type="PROSITE" id="PS00149">
    <property type="entry name" value="SULFATASE_2"/>
    <property type="match status" value="1"/>
</dbReference>
<evidence type="ECO:0000256" key="4">
    <source>
        <dbReference type="ARBA" id="ARBA00022729"/>
    </source>
</evidence>
<comment type="cofactor">
    <cofactor evidence="1">
        <name>Ca(2+)</name>
        <dbReference type="ChEBI" id="CHEBI:29108"/>
    </cofactor>
</comment>
<keyword evidence="11" id="KW-1185">Reference proteome</keyword>
<evidence type="ECO:0000313" key="11">
    <source>
        <dbReference type="Proteomes" id="UP000226437"/>
    </source>
</evidence>
<feature type="signal peptide" evidence="8">
    <location>
        <begin position="1"/>
        <end position="29"/>
    </location>
</feature>
<keyword evidence="5" id="KW-0378">Hydrolase</keyword>
<keyword evidence="4 8" id="KW-0732">Signal</keyword>
<evidence type="ECO:0000256" key="2">
    <source>
        <dbReference type="ARBA" id="ARBA00008779"/>
    </source>
</evidence>
<dbReference type="OrthoDB" id="9766107at2"/>
<dbReference type="InterPro" id="IPR017850">
    <property type="entry name" value="Alkaline_phosphatase_core_sf"/>
</dbReference>
<dbReference type="GO" id="GO:0046872">
    <property type="term" value="F:metal ion binding"/>
    <property type="evidence" value="ECO:0007669"/>
    <property type="project" value="UniProtKB-KW"/>
</dbReference>
<evidence type="ECO:0000256" key="3">
    <source>
        <dbReference type="ARBA" id="ARBA00022723"/>
    </source>
</evidence>
<dbReference type="InterPro" id="IPR000917">
    <property type="entry name" value="Sulfatase_N"/>
</dbReference>
<dbReference type="PROSITE" id="PS00523">
    <property type="entry name" value="SULFATASE_1"/>
    <property type="match status" value="1"/>
</dbReference>
<evidence type="ECO:0000256" key="7">
    <source>
        <dbReference type="ARBA" id="ARBA00023180"/>
    </source>
</evidence>
<sequence>MTIGNLLSAHQWATLCCLLLLLPPAGARAQASPPPSQPPNIIVIFADDLGYGDLGAYGHPTIRTPNLDRMAATGQKWTNFYVGASVCTPSRVALLTGRLPVRSGMVSRPKRVLYPHSRRGLPEEEITLADQLKSAGYATACIGKWHLGHRPQYLPTRNGFDYYFGIPYSNDMDIVADLEAEGGYYNFFTSQASYDTESYHVPLMRNTEIIERPANQHTITDRYTRETMDFIRNHRDGPFFVYLAHNLPHIPLFASDAFVGKSERGLYGDVVEEIDAGVGQILDLLEAEGIAENTIVVFTSDNGPWLPFGVQGGSAGLLRDGKGTTWEGGMREPFIAWGPGRIAPGVVTELGTTMDLFTTFSKLAGVAEPQDRIIDGLDLSPVLFGGGRSPRNTVFYYRSAELYAVRVGAYKAHFITEGGYGGEARTVHATPLLYNVNVDPSEIHNIAEDHPEVLAEIRTVVEAHNRDMVKGPDQLSDVEER</sequence>
<dbReference type="Gene3D" id="3.30.1120.10">
    <property type="match status" value="1"/>
</dbReference>
<evidence type="ECO:0000256" key="8">
    <source>
        <dbReference type="SAM" id="SignalP"/>
    </source>
</evidence>
<keyword evidence="7" id="KW-0325">Glycoprotein</keyword>
<comment type="similarity">
    <text evidence="2">Belongs to the sulfatase family.</text>
</comment>
<dbReference type="RefSeq" id="WP_099107868.1">
    <property type="nucleotide sequence ID" value="NZ_JAATJF010000001.1"/>
</dbReference>
<protein>
    <submittedName>
        <fullName evidence="10">Arylsulfatase</fullName>
    </submittedName>
</protein>
<dbReference type="InterPro" id="IPR024607">
    <property type="entry name" value="Sulfatase_CS"/>
</dbReference>
<dbReference type="GO" id="GO:0004065">
    <property type="term" value="F:arylsulfatase activity"/>
    <property type="evidence" value="ECO:0007669"/>
    <property type="project" value="TreeGrafter"/>
</dbReference>
<comment type="caution">
    <text evidence="10">The sequence shown here is derived from an EMBL/GenBank/DDBJ whole genome shotgun (WGS) entry which is preliminary data.</text>
</comment>
<proteinExistence type="inferred from homology"/>
<dbReference type="Proteomes" id="UP000226437">
    <property type="component" value="Unassembled WGS sequence"/>
</dbReference>
<dbReference type="SUPFAM" id="SSF53649">
    <property type="entry name" value="Alkaline phosphatase-like"/>
    <property type="match status" value="1"/>
</dbReference>
<name>A0A2G0CAZ7_9BACT</name>
<feature type="chain" id="PRO_5013672683" evidence="8">
    <location>
        <begin position="30"/>
        <end position="481"/>
    </location>
</feature>
<evidence type="ECO:0000256" key="6">
    <source>
        <dbReference type="ARBA" id="ARBA00022837"/>
    </source>
</evidence>
<keyword evidence="6" id="KW-0106">Calcium</keyword>
<dbReference type="Pfam" id="PF14707">
    <property type="entry name" value="Sulfatase_C"/>
    <property type="match status" value="1"/>
</dbReference>
<evidence type="ECO:0000259" key="9">
    <source>
        <dbReference type="Pfam" id="PF00884"/>
    </source>
</evidence>
<dbReference type="Pfam" id="PF00884">
    <property type="entry name" value="Sulfatase"/>
    <property type="match status" value="1"/>
</dbReference>
<dbReference type="AlphaFoldDB" id="A0A2G0CAZ7"/>
<reference evidence="10 11" key="1">
    <citation type="submission" date="2017-10" db="EMBL/GenBank/DDBJ databases">
        <title>The draft genome sequence of Lewinella marina KCTC 32374.</title>
        <authorList>
            <person name="Wang K."/>
        </authorList>
    </citation>
    <scope>NUCLEOTIDE SEQUENCE [LARGE SCALE GENOMIC DNA]</scope>
    <source>
        <strain evidence="10 11">MKG-38</strain>
    </source>
</reference>
<dbReference type="FunFam" id="3.40.720.10:FF:000023">
    <property type="entry name" value="Arylsulfatase A"/>
    <property type="match status" value="1"/>
</dbReference>
<organism evidence="10 11">
    <name type="scientific">Neolewinella marina</name>
    <dbReference type="NCBI Taxonomy" id="438751"/>
    <lineage>
        <taxon>Bacteria</taxon>
        <taxon>Pseudomonadati</taxon>
        <taxon>Bacteroidota</taxon>
        <taxon>Saprospiria</taxon>
        <taxon>Saprospirales</taxon>
        <taxon>Lewinellaceae</taxon>
        <taxon>Neolewinella</taxon>
    </lineage>
</organism>
<dbReference type="Gene3D" id="3.40.720.10">
    <property type="entry name" value="Alkaline Phosphatase, subunit A"/>
    <property type="match status" value="1"/>
</dbReference>
<gene>
    <name evidence="10" type="ORF">CGL56_17415</name>
</gene>
<feature type="domain" description="Sulfatase N-terminal" evidence="9">
    <location>
        <begin position="39"/>
        <end position="366"/>
    </location>
</feature>
<evidence type="ECO:0000256" key="1">
    <source>
        <dbReference type="ARBA" id="ARBA00001913"/>
    </source>
</evidence>
<dbReference type="CDD" id="cd16026">
    <property type="entry name" value="GALNS_like"/>
    <property type="match status" value="1"/>
</dbReference>
<dbReference type="InterPro" id="IPR050738">
    <property type="entry name" value="Sulfatase"/>
</dbReference>
<dbReference type="EMBL" id="PDLO01000012">
    <property type="protein sequence ID" value="PHK97134.1"/>
    <property type="molecule type" value="Genomic_DNA"/>
</dbReference>
<dbReference type="PANTHER" id="PTHR42693:SF11">
    <property type="entry name" value="ARYLSULFATASE A"/>
    <property type="match status" value="1"/>
</dbReference>
<keyword evidence="3" id="KW-0479">Metal-binding</keyword>
<evidence type="ECO:0000256" key="5">
    <source>
        <dbReference type="ARBA" id="ARBA00022801"/>
    </source>
</evidence>